<evidence type="ECO:0000259" key="3">
    <source>
        <dbReference type="Pfam" id="PF00534"/>
    </source>
</evidence>
<dbReference type="InterPro" id="IPR001296">
    <property type="entry name" value="Glyco_trans_1"/>
</dbReference>
<dbReference type="EMBL" id="CAFBOJ010000007">
    <property type="protein sequence ID" value="CAB4971325.1"/>
    <property type="molecule type" value="Genomic_DNA"/>
</dbReference>
<dbReference type="EMBL" id="CAEZYE010000035">
    <property type="protein sequence ID" value="CAB4711380.1"/>
    <property type="molecule type" value="Genomic_DNA"/>
</dbReference>
<organism evidence="6">
    <name type="scientific">freshwater metagenome</name>
    <dbReference type="NCBI Taxonomy" id="449393"/>
    <lineage>
        <taxon>unclassified sequences</taxon>
        <taxon>metagenomes</taxon>
        <taxon>ecological metagenomes</taxon>
    </lineage>
</organism>
<sequence length="315" mass="36012">MLDHLFVAQTSNYRWILGHWVREIRRRVPGKSRIWWLPISFSRENVLNRFLKSFPLPKAKSYFFPYPSIFQSYFERFPKSLSERAIVLYTHETEELGSLEMQVGLLNNARRVHFMCSLDRDRLILGGLDPERTRVVLGAIDNDCFKVEGVHRRKQSILLSSRFGPRKGFEYLPEIVEALPDWNFTILGVGWEAFLEESGLSSKGNVSFLPWSSHGRRILMSENLIFLSLSSLEGGPIPLIDALACGMYPITSNTGFARDVIEEGETGKILEFPLSAKNIVRAILEANPNEMRNIASVSSLSWDTLAKLYMADSYL</sequence>
<accession>A0A6J7W8G0</accession>
<keyword evidence="2" id="KW-0808">Transferase</keyword>
<keyword evidence="1" id="KW-0328">Glycosyltransferase</keyword>
<dbReference type="GO" id="GO:0016757">
    <property type="term" value="F:glycosyltransferase activity"/>
    <property type="evidence" value="ECO:0007669"/>
    <property type="project" value="UniProtKB-KW"/>
</dbReference>
<dbReference type="PANTHER" id="PTHR12526">
    <property type="entry name" value="GLYCOSYLTRANSFERASE"/>
    <property type="match status" value="1"/>
</dbReference>
<dbReference type="Pfam" id="PF00534">
    <property type="entry name" value="Glycos_transf_1"/>
    <property type="match status" value="1"/>
</dbReference>
<evidence type="ECO:0000313" key="6">
    <source>
        <dbReference type="EMBL" id="CAB5151572.1"/>
    </source>
</evidence>
<name>A0A6J7W8G0_9ZZZZ</name>
<evidence type="ECO:0000256" key="1">
    <source>
        <dbReference type="ARBA" id="ARBA00022676"/>
    </source>
</evidence>
<gene>
    <name evidence="4" type="ORF">UFOPK2655_00768</name>
    <name evidence="5" type="ORF">UFOPK3937_00133</name>
    <name evidence="6" type="ORF">UFOPK4444_00690</name>
</gene>
<proteinExistence type="predicted"/>
<dbReference type="PANTHER" id="PTHR12526:SF510">
    <property type="entry name" value="D-INOSITOL 3-PHOSPHATE GLYCOSYLTRANSFERASE"/>
    <property type="match status" value="1"/>
</dbReference>
<reference evidence="6" key="1">
    <citation type="submission" date="2020-05" db="EMBL/GenBank/DDBJ databases">
        <authorList>
            <person name="Chiriac C."/>
            <person name="Salcher M."/>
            <person name="Ghai R."/>
            <person name="Kavagutti S V."/>
        </authorList>
    </citation>
    <scope>NUCLEOTIDE SEQUENCE</scope>
</reference>
<dbReference type="AlphaFoldDB" id="A0A6J7W8G0"/>
<feature type="domain" description="Glycosyl transferase family 1" evidence="3">
    <location>
        <begin position="150"/>
        <end position="286"/>
    </location>
</feature>
<dbReference type="SUPFAM" id="SSF53756">
    <property type="entry name" value="UDP-Glycosyltransferase/glycogen phosphorylase"/>
    <property type="match status" value="1"/>
</dbReference>
<evidence type="ECO:0000313" key="4">
    <source>
        <dbReference type="EMBL" id="CAB4711380.1"/>
    </source>
</evidence>
<protein>
    <submittedName>
        <fullName evidence="6">Unannotated protein</fullName>
    </submittedName>
</protein>
<dbReference type="EMBL" id="CAFBRZ010000032">
    <property type="protein sequence ID" value="CAB5151572.1"/>
    <property type="molecule type" value="Genomic_DNA"/>
</dbReference>
<dbReference type="Gene3D" id="3.40.50.2000">
    <property type="entry name" value="Glycogen Phosphorylase B"/>
    <property type="match status" value="1"/>
</dbReference>
<evidence type="ECO:0000256" key="2">
    <source>
        <dbReference type="ARBA" id="ARBA00022679"/>
    </source>
</evidence>
<dbReference type="CDD" id="cd03801">
    <property type="entry name" value="GT4_PimA-like"/>
    <property type="match status" value="1"/>
</dbReference>
<evidence type="ECO:0000313" key="5">
    <source>
        <dbReference type="EMBL" id="CAB4971325.1"/>
    </source>
</evidence>